<reference evidence="2" key="1">
    <citation type="submission" date="2024-06" db="EMBL/GenBank/DDBJ databases">
        <title>Genome sequence of Vogesella sp. MAHUQ-64.</title>
        <authorList>
            <person name="Huq M.A."/>
        </authorList>
    </citation>
    <scope>NUCLEOTIDE SEQUENCE</scope>
    <source>
        <strain evidence="2">MAHUQ-64</strain>
    </source>
</reference>
<evidence type="ECO:0008006" key="4">
    <source>
        <dbReference type="Google" id="ProtNLM"/>
    </source>
</evidence>
<dbReference type="EMBL" id="JBEFLD010000002">
    <property type="protein sequence ID" value="MEQ6289539.1"/>
    <property type="molecule type" value="Genomic_DNA"/>
</dbReference>
<protein>
    <recommendedName>
        <fullName evidence="4">Zinc ribbon family protein</fullName>
    </recommendedName>
</protein>
<accession>A0ABV1M010</accession>
<dbReference type="InterPro" id="IPR009912">
    <property type="entry name" value="DUF1451"/>
</dbReference>
<sequence>MNPSDNHEPRQPPPEPPPQADKQPDKQPASYDRFVAMSRELFEKGQERSSEAWEKSMELARQQLAKAGEFSAEQGELFKNYLRRDTAQTLRDLQQLGESTRDHLNPNRLGAGMLASLATLLHAAGSAMTTLSEKTEEMLEYRTGEITTAGTLTCKACGQKVHLTTTSMIPPCPSCHATLYRKSY</sequence>
<dbReference type="RefSeq" id="WP_349583734.1">
    <property type="nucleotide sequence ID" value="NZ_JBEFLD010000002.1"/>
</dbReference>
<name>A0ABV1M010_9NEIS</name>
<feature type="region of interest" description="Disordered" evidence="1">
    <location>
        <begin position="1"/>
        <end position="32"/>
    </location>
</feature>
<comment type="caution">
    <text evidence="2">The sequence shown here is derived from an EMBL/GenBank/DDBJ whole genome shotgun (WGS) entry which is preliminary data.</text>
</comment>
<evidence type="ECO:0000256" key="1">
    <source>
        <dbReference type="SAM" id="MobiDB-lite"/>
    </source>
</evidence>
<organism evidence="2 3">
    <name type="scientific">Vogesella oryzagri</name>
    <dbReference type="NCBI Taxonomy" id="3160864"/>
    <lineage>
        <taxon>Bacteria</taxon>
        <taxon>Pseudomonadati</taxon>
        <taxon>Pseudomonadota</taxon>
        <taxon>Betaproteobacteria</taxon>
        <taxon>Neisseriales</taxon>
        <taxon>Chromobacteriaceae</taxon>
        <taxon>Vogesella</taxon>
    </lineage>
</organism>
<keyword evidence="3" id="KW-1185">Reference proteome</keyword>
<dbReference type="Pfam" id="PF07295">
    <property type="entry name" value="DUF1451"/>
    <property type="match status" value="1"/>
</dbReference>
<evidence type="ECO:0000313" key="3">
    <source>
        <dbReference type="Proteomes" id="UP001433638"/>
    </source>
</evidence>
<evidence type="ECO:0000313" key="2">
    <source>
        <dbReference type="EMBL" id="MEQ6289539.1"/>
    </source>
</evidence>
<dbReference type="Proteomes" id="UP001433638">
    <property type="component" value="Unassembled WGS sequence"/>
</dbReference>
<gene>
    <name evidence="2" type="ORF">ABNW52_02815</name>
</gene>
<feature type="compositionally biased region" description="Basic and acidic residues" evidence="1">
    <location>
        <begin position="1"/>
        <end position="10"/>
    </location>
</feature>
<proteinExistence type="predicted"/>